<name>A0A7J7XPD3_RHIFE</name>
<gene>
    <name evidence="1" type="ORF">mRhiFer1_010092</name>
</gene>
<evidence type="ECO:0000313" key="1">
    <source>
        <dbReference type="EMBL" id="KAF6351571.1"/>
    </source>
</evidence>
<sequence>MPPLCPALHAFQLTPDHRTVSHCPVRKHGSENELTGIFPTPCHLPGSSQGPPSFRSSRRIPTQLLQFPDLGVNLAGDRVLGALGAISFLRTPLWLPYLLGLDGTRLPQSQLPTHGACALLLQKVPPCGPESSACASVPPGQFSHNLQKFFVLQSSWAGSERPVPGGSLLLYGCGRRVSGRADTRSPAAPTCAALGRRRAWAAPLPSTSHAPQSWVSARFCPPLGVCEGGGTVSSLGSRLSCSCWARLTVAVAADALIGTPGTPSSGRCDHSRLLWTPGALWRQVAH</sequence>
<protein>
    <submittedName>
        <fullName evidence="1">Uncharacterized protein</fullName>
    </submittedName>
</protein>
<proteinExistence type="predicted"/>
<comment type="caution">
    <text evidence="1">The sequence shown here is derived from an EMBL/GenBank/DDBJ whole genome shotgun (WGS) entry which is preliminary data.</text>
</comment>
<dbReference type="AlphaFoldDB" id="A0A7J7XPD3"/>
<evidence type="ECO:0000313" key="2">
    <source>
        <dbReference type="Proteomes" id="UP000585614"/>
    </source>
</evidence>
<dbReference type="Proteomes" id="UP000585614">
    <property type="component" value="Unassembled WGS sequence"/>
</dbReference>
<dbReference type="EMBL" id="JACAGC010000008">
    <property type="protein sequence ID" value="KAF6351571.1"/>
    <property type="molecule type" value="Genomic_DNA"/>
</dbReference>
<organism evidence="1 2">
    <name type="scientific">Rhinolophus ferrumequinum</name>
    <name type="common">Greater horseshoe bat</name>
    <dbReference type="NCBI Taxonomy" id="59479"/>
    <lineage>
        <taxon>Eukaryota</taxon>
        <taxon>Metazoa</taxon>
        <taxon>Chordata</taxon>
        <taxon>Craniata</taxon>
        <taxon>Vertebrata</taxon>
        <taxon>Euteleostomi</taxon>
        <taxon>Mammalia</taxon>
        <taxon>Eutheria</taxon>
        <taxon>Laurasiatheria</taxon>
        <taxon>Chiroptera</taxon>
        <taxon>Yinpterochiroptera</taxon>
        <taxon>Rhinolophoidea</taxon>
        <taxon>Rhinolophidae</taxon>
        <taxon>Rhinolophinae</taxon>
        <taxon>Rhinolophus</taxon>
    </lineage>
</organism>
<accession>A0A7J7XPD3</accession>
<reference evidence="1 2" key="1">
    <citation type="journal article" date="2020" name="Nature">
        <title>Six reference-quality genomes reveal evolution of bat adaptations.</title>
        <authorList>
            <person name="Jebb D."/>
            <person name="Huang Z."/>
            <person name="Pippel M."/>
            <person name="Hughes G.M."/>
            <person name="Lavrichenko K."/>
            <person name="Devanna P."/>
            <person name="Winkler S."/>
            <person name="Jermiin L.S."/>
            <person name="Skirmuntt E.C."/>
            <person name="Katzourakis A."/>
            <person name="Burkitt-Gray L."/>
            <person name="Ray D.A."/>
            <person name="Sullivan K.A.M."/>
            <person name="Roscito J.G."/>
            <person name="Kirilenko B.M."/>
            <person name="Davalos L.M."/>
            <person name="Corthals A.P."/>
            <person name="Power M.L."/>
            <person name="Jones G."/>
            <person name="Ransome R.D."/>
            <person name="Dechmann D.K.N."/>
            <person name="Locatelli A.G."/>
            <person name="Puechmaille S.J."/>
            <person name="Fedrigo O."/>
            <person name="Jarvis E.D."/>
            <person name="Hiller M."/>
            <person name="Vernes S.C."/>
            <person name="Myers E.W."/>
            <person name="Teeling E.C."/>
        </authorList>
    </citation>
    <scope>NUCLEOTIDE SEQUENCE [LARGE SCALE GENOMIC DNA]</scope>
    <source>
        <strain evidence="1">MRhiFer1</strain>
        <tissue evidence="1">Lung</tissue>
    </source>
</reference>